<evidence type="ECO:0000256" key="1">
    <source>
        <dbReference type="ARBA" id="ARBA00003660"/>
    </source>
</evidence>
<sequence length="226" mass="24658">MYLVIVGAGDIGSQLIEIATQNDNDVVVVEKDPARAEAAASQFDALVLNDDATIMDTLEEAGGDRADALIATTQHDATNVMVSLLGKELEIPSIVSVVHNPEHMNLFRQIGVNVMENPQRLIADYLYRAVKRPSIKDYMRVGDRAEVFEITVQQDADVSGMTLSQAADEGMFREGILVVAIERDGDIITPRGDTRIRPGDLVTVFSESGVTPETTDIFGHYEDHAT</sequence>
<keyword evidence="10" id="KW-1185">Reference proteome</keyword>
<evidence type="ECO:0000313" key="9">
    <source>
        <dbReference type="EMBL" id="UPV75172.1"/>
    </source>
</evidence>
<reference evidence="9 10" key="1">
    <citation type="submission" date="2022-04" db="EMBL/GenBank/DDBJ databases">
        <title>Diverse halophilic archaea isolated from saline environments.</title>
        <authorList>
            <person name="Cui H.-L."/>
        </authorList>
    </citation>
    <scope>NUCLEOTIDE SEQUENCE [LARGE SCALE GENOMIC DNA]</scope>
    <source>
        <strain evidence="9 10">XZYJT49</strain>
    </source>
</reference>
<keyword evidence="4" id="KW-0630">Potassium</keyword>
<keyword evidence="5" id="KW-0520">NAD</keyword>
<dbReference type="GO" id="GO:0015079">
    <property type="term" value="F:potassium ion transmembrane transporter activity"/>
    <property type="evidence" value="ECO:0007669"/>
    <property type="project" value="InterPro"/>
</dbReference>
<dbReference type="PROSITE" id="PS51202">
    <property type="entry name" value="RCK_C"/>
    <property type="match status" value="1"/>
</dbReference>
<evidence type="ECO:0000256" key="6">
    <source>
        <dbReference type="ARBA" id="ARBA00023065"/>
    </source>
</evidence>
<dbReference type="Proteomes" id="UP000830729">
    <property type="component" value="Chromosome"/>
</dbReference>
<dbReference type="InterPro" id="IPR003148">
    <property type="entry name" value="RCK_N"/>
</dbReference>
<dbReference type="Gene3D" id="3.40.50.720">
    <property type="entry name" value="NAD(P)-binding Rossmann-like Domain"/>
    <property type="match status" value="1"/>
</dbReference>
<protein>
    <submittedName>
        <fullName evidence="9">TrkA family potassium uptake protein</fullName>
    </submittedName>
</protein>
<evidence type="ECO:0000256" key="3">
    <source>
        <dbReference type="ARBA" id="ARBA00022538"/>
    </source>
</evidence>
<organism evidence="9 10">
    <name type="scientific">Halorussus limi</name>
    <dbReference type="NCBI Taxonomy" id="2938695"/>
    <lineage>
        <taxon>Archaea</taxon>
        <taxon>Methanobacteriati</taxon>
        <taxon>Methanobacteriota</taxon>
        <taxon>Stenosarchaea group</taxon>
        <taxon>Halobacteria</taxon>
        <taxon>Halobacteriales</taxon>
        <taxon>Haladaptataceae</taxon>
        <taxon>Halorussus</taxon>
    </lineage>
</organism>
<dbReference type="AlphaFoldDB" id="A0A8U0HVR7"/>
<dbReference type="SUPFAM" id="SSF116726">
    <property type="entry name" value="TrkA C-terminal domain-like"/>
    <property type="match status" value="1"/>
</dbReference>
<dbReference type="InterPro" id="IPR006037">
    <property type="entry name" value="RCK_C"/>
</dbReference>
<keyword evidence="2" id="KW-0813">Transport</keyword>
<evidence type="ECO:0000259" key="7">
    <source>
        <dbReference type="PROSITE" id="PS51201"/>
    </source>
</evidence>
<dbReference type="KEGG" id="halx:M0R89_03660"/>
<dbReference type="GeneID" id="72184265"/>
<dbReference type="EMBL" id="CP096659">
    <property type="protein sequence ID" value="UPV75172.1"/>
    <property type="molecule type" value="Genomic_DNA"/>
</dbReference>
<keyword evidence="6" id="KW-0406">Ion transport</keyword>
<proteinExistence type="predicted"/>
<feature type="domain" description="RCK N-terminal" evidence="7">
    <location>
        <begin position="1"/>
        <end position="116"/>
    </location>
</feature>
<evidence type="ECO:0000313" key="10">
    <source>
        <dbReference type="Proteomes" id="UP000830729"/>
    </source>
</evidence>
<comment type="function">
    <text evidence="1">Part of a potassium transport system.</text>
</comment>
<dbReference type="PRINTS" id="PR00335">
    <property type="entry name" value="KUPTAKETRKA"/>
</dbReference>
<evidence type="ECO:0000256" key="4">
    <source>
        <dbReference type="ARBA" id="ARBA00022958"/>
    </source>
</evidence>
<evidence type="ECO:0000259" key="8">
    <source>
        <dbReference type="PROSITE" id="PS51202"/>
    </source>
</evidence>
<keyword evidence="3" id="KW-0633">Potassium transport</keyword>
<dbReference type="PANTHER" id="PTHR43833">
    <property type="entry name" value="POTASSIUM CHANNEL PROTEIN 2-RELATED-RELATED"/>
    <property type="match status" value="1"/>
</dbReference>
<dbReference type="PROSITE" id="PS51201">
    <property type="entry name" value="RCK_N"/>
    <property type="match status" value="1"/>
</dbReference>
<accession>A0A8U0HVR7</accession>
<dbReference type="RefSeq" id="WP_248651215.1">
    <property type="nucleotide sequence ID" value="NZ_CP096659.1"/>
</dbReference>
<gene>
    <name evidence="9" type="ORF">M0R89_03660</name>
</gene>
<dbReference type="GO" id="GO:0005886">
    <property type="term" value="C:plasma membrane"/>
    <property type="evidence" value="ECO:0007669"/>
    <property type="project" value="InterPro"/>
</dbReference>
<dbReference type="Pfam" id="PF02080">
    <property type="entry name" value="TrkA_C"/>
    <property type="match status" value="1"/>
</dbReference>
<feature type="domain" description="RCK C-terminal" evidence="8">
    <location>
        <begin position="133"/>
        <end position="220"/>
    </location>
</feature>
<name>A0A8U0HVR7_9EURY</name>
<evidence type="ECO:0000256" key="2">
    <source>
        <dbReference type="ARBA" id="ARBA00022448"/>
    </source>
</evidence>
<dbReference type="InterPro" id="IPR006036">
    <property type="entry name" value="K_uptake_TrkA"/>
</dbReference>
<dbReference type="Gene3D" id="3.30.70.1450">
    <property type="entry name" value="Regulator of K+ conductance, C-terminal domain"/>
    <property type="match status" value="1"/>
</dbReference>
<dbReference type="InterPro" id="IPR036291">
    <property type="entry name" value="NAD(P)-bd_dom_sf"/>
</dbReference>
<dbReference type="InterPro" id="IPR036721">
    <property type="entry name" value="RCK_C_sf"/>
</dbReference>
<dbReference type="PANTHER" id="PTHR43833:SF5">
    <property type="entry name" value="TRK SYSTEM POTASSIUM UPTAKE PROTEIN TRKA"/>
    <property type="match status" value="1"/>
</dbReference>
<dbReference type="Pfam" id="PF02254">
    <property type="entry name" value="TrkA_N"/>
    <property type="match status" value="1"/>
</dbReference>
<evidence type="ECO:0000256" key="5">
    <source>
        <dbReference type="ARBA" id="ARBA00023027"/>
    </source>
</evidence>
<dbReference type="SUPFAM" id="SSF51735">
    <property type="entry name" value="NAD(P)-binding Rossmann-fold domains"/>
    <property type="match status" value="1"/>
</dbReference>
<dbReference type="InterPro" id="IPR050721">
    <property type="entry name" value="Trk_Ktr_HKT_K-transport"/>
</dbReference>